<feature type="compositionally biased region" description="Low complexity" evidence="1">
    <location>
        <begin position="325"/>
        <end position="361"/>
    </location>
</feature>
<evidence type="ECO:0000313" key="3">
    <source>
        <dbReference type="Proteomes" id="UP000035682"/>
    </source>
</evidence>
<dbReference type="CTD" id="36383287"/>
<feature type="compositionally biased region" description="Basic and acidic residues" evidence="1">
    <location>
        <begin position="255"/>
        <end position="268"/>
    </location>
</feature>
<evidence type="ECO:0000256" key="1">
    <source>
        <dbReference type="SAM" id="MobiDB-lite"/>
    </source>
</evidence>
<feature type="compositionally biased region" description="Low complexity" evidence="1">
    <location>
        <begin position="369"/>
        <end position="383"/>
    </location>
</feature>
<evidence type="ECO:0000313" key="2">
    <source>
        <dbReference type="EMBL" id="CEF70907.1"/>
    </source>
</evidence>
<feature type="compositionally biased region" description="Low complexity" evidence="1">
    <location>
        <begin position="96"/>
        <end position="110"/>
    </location>
</feature>
<feature type="region of interest" description="Disordered" evidence="1">
    <location>
        <begin position="29"/>
        <end position="124"/>
    </location>
</feature>
<dbReference type="GeneID" id="36383287"/>
<reference evidence="4" key="2">
    <citation type="submission" date="2020-12" db="UniProtKB">
        <authorList>
            <consortium name="WormBaseParasite"/>
        </authorList>
    </citation>
    <scope>IDENTIFICATION</scope>
</reference>
<organism evidence="2">
    <name type="scientific">Strongyloides ratti</name>
    <name type="common">Parasitic roundworm</name>
    <dbReference type="NCBI Taxonomy" id="34506"/>
    <lineage>
        <taxon>Eukaryota</taxon>
        <taxon>Metazoa</taxon>
        <taxon>Ecdysozoa</taxon>
        <taxon>Nematoda</taxon>
        <taxon>Chromadorea</taxon>
        <taxon>Rhabditida</taxon>
        <taxon>Tylenchina</taxon>
        <taxon>Panagrolaimomorpha</taxon>
        <taxon>Strongyloidoidea</taxon>
        <taxon>Strongyloididae</taxon>
        <taxon>Strongyloides</taxon>
    </lineage>
</organism>
<feature type="compositionally biased region" description="Polar residues" evidence="1">
    <location>
        <begin position="57"/>
        <end position="70"/>
    </location>
</feature>
<dbReference type="EMBL" id="LN609530">
    <property type="protein sequence ID" value="CEF70907.1"/>
    <property type="molecule type" value="Genomic_DNA"/>
</dbReference>
<dbReference type="RefSeq" id="XP_024510103.1">
    <property type="nucleotide sequence ID" value="XM_024644556.1"/>
</dbReference>
<keyword evidence="3" id="KW-1185">Reference proteome</keyword>
<dbReference type="WormBase" id="SRAE_X000023700">
    <property type="protein sequence ID" value="SRP03686"/>
    <property type="gene ID" value="WBGene00265793"/>
</dbReference>
<dbReference type="AlphaFoldDB" id="A0A090LRT3"/>
<name>A0A090LRT3_STRRB</name>
<evidence type="ECO:0000313" key="5">
    <source>
        <dbReference type="WormBase" id="SRAE_X000023700"/>
    </source>
</evidence>
<protein>
    <submittedName>
        <fullName evidence="2 4">Uncharacterized protein</fullName>
    </submittedName>
</protein>
<dbReference type="WBParaSite" id="SRAE_X000023700.1">
    <property type="protein sequence ID" value="SRAE_X000023700.1"/>
    <property type="gene ID" value="WBGene00265793"/>
</dbReference>
<gene>
    <name evidence="2 4 5" type="ORF">SRAE_X000023700</name>
</gene>
<sequence>MNNSKISSSAQSYLDSLQKETKKLLTQKYKENASNSKVLKKNNQKQNLGDQKKKNFSESPNLSDITSSIDSDALNEIPKLQTKRKSKNNLNRMSSDKSSFISSSSNDSLSNQNVAEKESGTLSDSNRYSVASIPADKYLKMIRHSIDTSLFMGTKNEIYSNEISPLSSETIMTNQTGNETSNQNIKNKKENNQKRNNFKMGNLTGKTERQETIMELDDIIKKDVNNNETKTKQTSILPISAFRKQPISLLNTKHHTQESYNMKRESKNKSISLSSSISSDIKSVIESISDSSLSSILTVKPNNKISKRQKNSLSTSMKSISSSLADSLSTSNVTSDSKTTISSSSSLSTTSSLSNSTIKNSSNRRTSDFSESSTTSSLSTIKKGSTKESKKESKEEMNSTFDSVDDLISSLSELSEKSSLNKVEKTSHSSGTSSSQSFYSISEENIFNNKKDNVDIKNLFSNDTLKKIQMDIIRDEGKLSLLGEKKNIKLNKNDILKNIIFPYYNNIKRYMIKEEEISDIIENNLYTMFCKNSTEIAIKNVFL</sequence>
<feature type="region of interest" description="Disordered" evidence="1">
    <location>
        <begin position="248"/>
        <end position="273"/>
    </location>
</feature>
<feature type="region of interest" description="Disordered" evidence="1">
    <location>
        <begin position="173"/>
        <end position="200"/>
    </location>
</feature>
<reference evidence="2 3" key="1">
    <citation type="submission" date="2014-09" db="EMBL/GenBank/DDBJ databases">
        <authorList>
            <person name="Martin A.A."/>
        </authorList>
    </citation>
    <scope>NUCLEOTIDE SEQUENCE</scope>
    <source>
        <strain evidence="3">ED321</strain>
        <strain evidence="2">ED321 Heterogonic</strain>
    </source>
</reference>
<evidence type="ECO:0000313" key="4">
    <source>
        <dbReference type="WBParaSite" id="SRAE_X000023700.1"/>
    </source>
</evidence>
<feature type="compositionally biased region" description="Basic and acidic residues" evidence="1">
    <location>
        <begin position="385"/>
        <end position="397"/>
    </location>
</feature>
<dbReference type="Proteomes" id="UP000035682">
    <property type="component" value="Unplaced"/>
</dbReference>
<accession>A0A090LRT3</accession>
<proteinExistence type="predicted"/>
<feature type="region of interest" description="Disordered" evidence="1">
    <location>
        <begin position="325"/>
        <end position="401"/>
    </location>
</feature>